<accession>A0AAQ2EYF4</accession>
<feature type="domain" description="Beta-lactamase-related" evidence="1">
    <location>
        <begin position="74"/>
        <end position="439"/>
    </location>
</feature>
<organism evidence="2 3">
    <name type="scientific">Pseudoalteromonas piscicida</name>
    <dbReference type="NCBI Taxonomy" id="43662"/>
    <lineage>
        <taxon>Bacteria</taxon>
        <taxon>Pseudomonadati</taxon>
        <taxon>Pseudomonadota</taxon>
        <taxon>Gammaproteobacteria</taxon>
        <taxon>Alteromonadales</taxon>
        <taxon>Pseudoalteromonadaceae</taxon>
        <taxon>Pseudoalteromonas</taxon>
    </lineage>
</organism>
<gene>
    <name evidence="2" type="ORF">CWB74_01350</name>
</gene>
<comment type="caution">
    <text evidence="2">The sequence shown here is derived from an EMBL/GenBank/DDBJ whole genome shotgun (WGS) entry which is preliminary data.</text>
</comment>
<dbReference type="Gene3D" id="3.40.710.10">
    <property type="entry name" value="DD-peptidase/beta-lactamase superfamily"/>
    <property type="match status" value="1"/>
</dbReference>
<evidence type="ECO:0000259" key="1">
    <source>
        <dbReference type="Pfam" id="PF00144"/>
    </source>
</evidence>
<dbReference type="InterPro" id="IPR050789">
    <property type="entry name" value="Diverse_Enzym_Activities"/>
</dbReference>
<sequence>MKWLNVQTKALSVRKISFTTLLLSTMLTLMGCGGTDKIDTSKLEVDVWLKGRAEQDLAQLQDELKRVDNIENSIVLVDVPKHKYRWHSVHGIANSRTNLTLQKGDNFRTGSITKLLTAIRVLQLYEQGLLALDQTLDEILNDSDIPADWRVTDLSVYQGQSMASAITVRQLLQHTAGLHDYLFEQSPTGTSLFWAILDDATGAVPSGMASKQWSAEALLLYYFSSGMGQVPTSQPGGAFNYTDTHYMLLAVIIEKLTGMSLAENYRLGIFSKANMADAYLEWYEPPQSAPPVDHFIDTRQIRSDGSNINIVAKAINTSADWGGGGVVSNAEGLKNLLSALFNDELFNDPNTLTQMMTFVPIMEAEHSTKDVHLTEYNYGLGLIERVYTLPNKRKVKIYGHSGFYGHWAFYEPKTKTSIVIALNQSATTSDWLDRIVEILDNAQLFGLSL</sequence>
<dbReference type="PROSITE" id="PS51257">
    <property type="entry name" value="PROKAR_LIPOPROTEIN"/>
    <property type="match status" value="1"/>
</dbReference>
<dbReference type="Pfam" id="PF00144">
    <property type="entry name" value="Beta-lactamase"/>
    <property type="match status" value="1"/>
</dbReference>
<dbReference type="SUPFAM" id="SSF56601">
    <property type="entry name" value="beta-lactamase/transpeptidase-like"/>
    <property type="match status" value="1"/>
</dbReference>
<reference evidence="2 3" key="1">
    <citation type="submission" date="2017-12" db="EMBL/GenBank/DDBJ databases">
        <authorList>
            <person name="Paulsen S."/>
            <person name="Gram L.K."/>
        </authorList>
    </citation>
    <scope>NUCLEOTIDE SEQUENCE [LARGE SCALE GENOMIC DNA]</scope>
    <source>
        <strain evidence="2 3">S1607</strain>
    </source>
</reference>
<dbReference type="RefSeq" id="WP_045961973.1">
    <property type="nucleotide sequence ID" value="NZ_JXXW01000004.1"/>
</dbReference>
<dbReference type="EMBL" id="PNEL01000005">
    <property type="protein sequence ID" value="TMN82354.1"/>
    <property type="molecule type" value="Genomic_DNA"/>
</dbReference>
<dbReference type="Proteomes" id="UP000305423">
    <property type="component" value="Unassembled WGS sequence"/>
</dbReference>
<evidence type="ECO:0000313" key="3">
    <source>
        <dbReference type="Proteomes" id="UP000305423"/>
    </source>
</evidence>
<reference evidence="3" key="2">
    <citation type="submission" date="2019-06" db="EMBL/GenBank/DDBJ databases">
        <title>Co-occurence of chitin degradation, pigmentation and bioactivity in marine Pseudoalteromonas.</title>
        <authorList>
            <person name="Sonnenschein E.C."/>
            <person name="Bech P.K."/>
        </authorList>
    </citation>
    <scope>NUCLEOTIDE SEQUENCE [LARGE SCALE GENOMIC DNA]</scope>
    <source>
        <strain evidence="3">S1607</strain>
    </source>
</reference>
<dbReference type="InterPro" id="IPR001466">
    <property type="entry name" value="Beta-lactam-related"/>
</dbReference>
<dbReference type="PANTHER" id="PTHR43283">
    <property type="entry name" value="BETA-LACTAMASE-RELATED"/>
    <property type="match status" value="1"/>
</dbReference>
<evidence type="ECO:0000313" key="2">
    <source>
        <dbReference type="EMBL" id="TMN82354.1"/>
    </source>
</evidence>
<protein>
    <recommendedName>
        <fullName evidence="1">Beta-lactamase-related domain-containing protein</fullName>
    </recommendedName>
</protein>
<dbReference type="AlphaFoldDB" id="A0AAQ2EYF4"/>
<proteinExistence type="predicted"/>
<name>A0AAQ2EYF4_PSEO7</name>
<dbReference type="InterPro" id="IPR012338">
    <property type="entry name" value="Beta-lactam/transpept-like"/>
</dbReference>